<dbReference type="AlphaFoldDB" id="X1H8T2"/>
<reference evidence="5" key="1">
    <citation type="journal article" date="2014" name="Front. Microbiol.">
        <title>High frequency of phylogenetically diverse reductive dehalogenase-homologous genes in deep subseafloor sedimentary metagenomes.</title>
        <authorList>
            <person name="Kawai M."/>
            <person name="Futagami T."/>
            <person name="Toyoda A."/>
            <person name="Takaki Y."/>
            <person name="Nishi S."/>
            <person name="Hori S."/>
            <person name="Arai W."/>
            <person name="Tsubouchi T."/>
            <person name="Morono Y."/>
            <person name="Uchiyama I."/>
            <person name="Ito T."/>
            <person name="Fujiyama A."/>
            <person name="Inagaki F."/>
            <person name="Takami H."/>
        </authorList>
    </citation>
    <scope>NUCLEOTIDE SEQUENCE</scope>
    <source>
        <strain evidence="5">Expedition CK06-06</strain>
    </source>
</reference>
<dbReference type="SFLD" id="SFLDG01084">
    <property type="entry name" value="Uncharacterised_Radical_SAM_Su"/>
    <property type="match status" value="1"/>
</dbReference>
<keyword evidence="2" id="KW-0408">Iron</keyword>
<evidence type="ECO:0000313" key="5">
    <source>
        <dbReference type="EMBL" id="GAH65807.1"/>
    </source>
</evidence>
<dbReference type="InterPro" id="IPR040086">
    <property type="entry name" value="MJ0683-like"/>
</dbReference>
<dbReference type="GO" id="GO:0051536">
    <property type="term" value="F:iron-sulfur cluster binding"/>
    <property type="evidence" value="ECO:0007669"/>
    <property type="project" value="UniProtKB-KW"/>
</dbReference>
<evidence type="ECO:0000256" key="1">
    <source>
        <dbReference type="ARBA" id="ARBA00022723"/>
    </source>
</evidence>
<dbReference type="GO" id="GO:0003824">
    <property type="term" value="F:catalytic activity"/>
    <property type="evidence" value="ECO:0007669"/>
    <property type="project" value="InterPro"/>
</dbReference>
<organism evidence="5">
    <name type="scientific">marine sediment metagenome</name>
    <dbReference type="NCBI Taxonomy" id="412755"/>
    <lineage>
        <taxon>unclassified sequences</taxon>
        <taxon>metagenomes</taxon>
        <taxon>ecological metagenomes</taxon>
    </lineage>
</organism>
<evidence type="ECO:0000256" key="2">
    <source>
        <dbReference type="ARBA" id="ARBA00023004"/>
    </source>
</evidence>
<name>X1H8T2_9ZZZZ</name>
<dbReference type="SFLD" id="SFLDS00029">
    <property type="entry name" value="Radical_SAM"/>
    <property type="match status" value="1"/>
</dbReference>
<keyword evidence="1" id="KW-0479">Metal-binding</keyword>
<keyword evidence="3" id="KW-0411">Iron-sulfur</keyword>
<dbReference type="Gene3D" id="3.80.30.30">
    <property type="match status" value="1"/>
</dbReference>
<gene>
    <name evidence="5" type="ORF">S03H2_48616</name>
</gene>
<dbReference type="GO" id="GO:0046872">
    <property type="term" value="F:metal ion binding"/>
    <property type="evidence" value="ECO:0007669"/>
    <property type="project" value="UniProtKB-KW"/>
</dbReference>
<protein>
    <recommendedName>
        <fullName evidence="4">Radical SAM core domain-containing protein</fullName>
    </recommendedName>
</protein>
<accession>X1H8T2</accession>
<feature type="non-terminal residue" evidence="5">
    <location>
        <position position="194"/>
    </location>
</feature>
<evidence type="ECO:0000256" key="3">
    <source>
        <dbReference type="ARBA" id="ARBA00023014"/>
    </source>
</evidence>
<dbReference type="InterPro" id="IPR007197">
    <property type="entry name" value="rSAM"/>
</dbReference>
<dbReference type="Pfam" id="PF04055">
    <property type="entry name" value="Radical_SAM"/>
    <property type="match status" value="1"/>
</dbReference>
<dbReference type="EMBL" id="BARU01030664">
    <property type="protein sequence ID" value="GAH65807.1"/>
    <property type="molecule type" value="Genomic_DNA"/>
</dbReference>
<dbReference type="PANTHER" id="PTHR43432:SF5">
    <property type="entry name" value="ELP3_MIAA_NIFB-LIKE RADICAL SAM CORE DOMAIN-CONTAINING PROTEIN"/>
    <property type="match status" value="1"/>
</dbReference>
<feature type="domain" description="Radical SAM core" evidence="4">
    <location>
        <begin position="28"/>
        <end position="166"/>
    </location>
</feature>
<dbReference type="PANTHER" id="PTHR43432">
    <property type="entry name" value="SLR0285 PROTEIN"/>
    <property type="match status" value="1"/>
</dbReference>
<evidence type="ECO:0000259" key="4">
    <source>
        <dbReference type="Pfam" id="PF04055"/>
    </source>
</evidence>
<comment type="caution">
    <text evidence="5">The sequence shown here is derived from an EMBL/GenBank/DDBJ whole genome shotgun (WGS) entry which is preliminary data.</text>
</comment>
<sequence length="194" mass="22805">MIVEEYEAKSLIRKSRTSLFSWSEMYLNPYQGCYHDCKYCDGKSEGYYMHDDFANRIRVKKNAPQLLEEYLKKNGFFPINRKKTNSLVDYFPDLRESADTKHKGKFVIFIGGGVCDVYQPVEKEVKMTRKLLEIAYDYKFPVFFLTKSDLILRDLDLLKKINEDSYVSACFTITLADEKKQEIFEPNASTSQER</sequence>
<proteinExistence type="predicted"/>